<feature type="transmembrane region" description="Helical" evidence="1">
    <location>
        <begin position="76"/>
        <end position="94"/>
    </location>
</feature>
<dbReference type="PANTHER" id="PTHR28026">
    <property type="entry name" value="DUF962 DOMAIN PROTEIN (AFU_ORTHOLOGUE AFUA_8G05310)"/>
    <property type="match status" value="1"/>
</dbReference>
<proteinExistence type="predicted"/>
<evidence type="ECO:0000313" key="2">
    <source>
        <dbReference type="EMBL" id="RCU52559.1"/>
    </source>
</evidence>
<dbReference type="GO" id="GO:0046521">
    <property type="term" value="P:sphingoid catabolic process"/>
    <property type="evidence" value="ECO:0007669"/>
    <property type="project" value="TreeGrafter"/>
</dbReference>
<dbReference type="RefSeq" id="WP_114336467.1">
    <property type="nucleotide sequence ID" value="NZ_QPID01000001.1"/>
</dbReference>
<name>A0A368NSV9_9GAMM</name>
<evidence type="ECO:0000313" key="3">
    <source>
        <dbReference type="Proteomes" id="UP000252558"/>
    </source>
</evidence>
<organism evidence="2 3">
    <name type="scientific">Corallincola holothuriorum</name>
    <dbReference type="NCBI Taxonomy" id="2282215"/>
    <lineage>
        <taxon>Bacteria</taxon>
        <taxon>Pseudomonadati</taxon>
        <taxon>Pseudomonadota</taxon>
        <taxon>Gammaproteobacteria</taxon>
        <taxon>Alteromonadales</taxon>
        <taxon>Psychromonadaceae</taxon>
        <taxon>Corallincola</taxon>
    </lineage>
</organism>
<feature type="transmembrane region" description="Helical" evidence="1">
    <location>
        <begin position="23"/>
        <end position="44"/>
    </location>
</feature>
<protein>
    <submittedName>
        <fullName evidence="2">DUF962 domain-containing protein</fullName>
    </submittedName>
</protein>
<dbReference type="AlphaFoldDB" id="A0A368NSV9"/>
<keyword evidence="3" id="KW-1185">Reference proteome</keyword>
<evidence type="ECO:0000256" key="1">
    <source>
        <dbReference type="SAM" id="Phobius"/>
    </source>
</evidence>
<dbReference type="OrthoDB" id="5515308at2"/>
<comment type="caution">
    <text evidence="2">The sequence shown here is derived from an EMBL/GenBank/DDBJ whole genome shotgun (WGS) entry which is preliminary data.</text>
</comment>
<dbReference type="Pfam" id="PF06127">
    <property type="entry name" value="Mpo1-like"/>
    <property type="match status" value="1"/>
</dbReference>
<dbReference type="PANTHER" id="PTHR28026:SF9">
    <property type="entry name" value="2-HYDROXY-PALMITIC ACID DIOXYGENASE MPO1"/>
    <property type="match status" value="1"/>
</dbReference>
<feature type="transmembrane region" description="Helical" evidence="1">
    <location>
        <begin position="100"/>
        <end position="119"/>
    </location>
</feature>
<keyword evidence="1" id="KW-1133">Transmembrane helix</keyword>
<dbReference type="Proteomes" id="UP000252558">
    <property type="component" value="Unassembled WGS sequence"/>
</dbReference>
<gene>
    <name evidence="2" type="ORF">DU002_00890</name>
</gene>
<dbReference type="EMBL" id="QPID01000001">
    <property type="protein sequence ID" value="RCU52559.1"/>
    <property type="molecule type" value="Genomic_DNA"/>
</dbReference>
<reference evidence="2 3" key="1">
    <citation type="submission" date="2018-07" db="EMBL/GenBank/DDBJ databases">
        <title>Corallincola holothuriorum sp. nov., a new facultative anaerobe isolated from sea cucumber Apostichopus japonicus.</title>
        <authorList>
            <person name="Xia H."/>
        </authorList>
    </citation>
    <scope>NUCLEOTIDE SEQUENCE [LARGE SCALE GENOMIC DNA]</scope>
    <source>
        <strain evidence="2 3">C4</strain>
    </source>
</reference>
<dbReference type="GO" id="GO:0016020">
    <property type="term" value="C:membrane"/>
    <property type="evidence" value="ECO:0007669"/>
    <property type="project" value="GOC"/>
</dbReference>
<keyword evidence="1" id="KW-0472">Membrane</keyword>
<feature type="transmembrane region" description="Helical" evidence="1">
    <location>
        <begin position="131"/>
        <end position="149"/>
    </location>
</feature>
<accession>A0A368NSV9</accession>
<sequence>MSKSLKQWLNEYGVSHKNPTNKAIHWVAVPTIYFTVLAMLWSIPVPWDGALLPWLNWGSLAMLPVFVFYWRLSLSLAIGMLVMTLLMCAALLGYQTWVEFPLFYSAAIVFVIAWIFQFIGHEIEGKKPSFFKDLQFLLIGPLWVMHFLYRRWHWPV</sequence>
<dbReference type="InterPro" id="IPR009305">
    <property type="entry name" value="Mpo1-like"/>
</dbReference>
<keyword evidence="1" id="KW-0812">Transmembrane</keyword>